<reference evidence="1" key="1">
    <citation type="submission" date="2019-11" db="UniProtKB">
        <authorList>
            <consortium name="WormBaseParasite"/>
        </authorList>
    </citation>
    <scope>IDENTIFICATION</scope>
</reference>
<evidence type="ECO:0000313" key="1">
    <source>
        <dbReference type="WBParaSite" id="MCU_006090-RA"/>
    </source>
</evidence>
<dbReference type="WBParaSite" id="MCU_006090-RA">
    <property type="protein sequence ID" value="MCU_006090-RA"/>
    <property type="gene ID" value="MCU_006090"/>
</dbReference>
<accession>A0A5K3F7V0</accession>
<sequence>MFSPTHTHAPKQHLRLRESPNSLVSCFAFCYPFPLTPPPPPPPSFAFYFLSSRRPTSSLLCRRRDSLRLSERFAGLSADRPGLLWSTRAARVSLPADVAATGQRRSVPFAAGQSRGGRRPVLGGSPVALGGCCCRCCSPAECRYRRCFCHFAAPPAVPAGLAHGAACRCHRWRSDVSSCRHGGCGGRCCGCFAVVERHQHHRERTPVVPRPPGPATTNPNAVGVCQPALVGRAGRCARRPVAPGRGSGGCGRRAATTRCRGLEVACAAAERRRCDAALGIDFYKWIHRPAATATTAHHS</sequence>
<proteinExistence type="predicted"/>
<name>A0A5K3F7V0_MESCO</name>
<protein>
    <submittedName>
        <fullName evidence="1">RRM domain-containing protein</fullName>
    </submittedName>
</protein>
<dbReference type="AlphaFoldDB" id="A0A5K3F7V0"/>
<organism evidence="1">
    <name type="scientific">Mesocestoides corti</name>
    <name type="common">Flatworm</name>
    <dbReference type="NCBI Taxonomy" id="53468"/>
    <lineage>
        <taxon>Eukaryota</taxon>
        <taxon>Metazoa</taxon>
        <taxon>Spiralia</taxon>
        <taxon>Lophotrochozoa</taxon>
        <taxon>Platyhelminthes</taxon>
        <taxon>Cestoda</taxon>
        <taxon>Eucestoda</taxon>
        <taxon>Cyclophyllidea</taxon>
        <taxon>Mesocestoididae</taxon>
        <taxon>Mesocestoides</taxon>
    </lineage>
</organism>